<evidence type="ECO:0000313" key="2">
    <source>
        <dbReference type="Proteomes" id="UP001341840"/>
    </source>
</evidence>
<dbReference type="Proteomes" id="UP001341840">
    <property type="component" value="Unassembled WGS sequence"/>
</dbReference>
<proteinExistence type="predicted"/>
<dbReference type="EMBL" id="JASCZI010271912">
    <property type="protein sequence ID" value="MED6217432.1"/>
    <property type="molecule type" value="Genomic_DNA"/>
</dbReference>
<protein>
    <submittedName>
        <fullName evidence="1">Uncharacterized protein</fullName>
    </submittedName>
</protein>
<reference evidence="1 2" key="1">
    <citation type="journal article" date="2023" name="Plants (Basel)">
        <title>Bridging the Gap: Combining Genomics and Transcriptomics Approaches to Understand Stylosanthes scabra, an Orphan Legume from the Brazilian Caatinga.</title>
        <authorList>
            <person name="Ferreira-Neto J.R.C."/>
            <person name="da Silva M.D."/>
            <person name="Binneck E."/>
            <person name="de Melo N.F."/>
            <person name="da Silva R.H."/>
            <person name="de Melo A.L.T.M."/>
            <person name="Pandolfi V."/>
            <person name="Bustamante F.O."/>
            <person name="Brasileiro-Vidal A.C."/>
            <person name="Benko-Iseppon A.M."/>
        </authorList>
    </citation>
    <scope>NUCLEOTIDE SEQUENCE [LARGE SCALE GENOMIC DNA]</scope>
    <source>
        <tissue evidence="1">Leaves</tissue>
    </source>
</reference>
<evidence type="ECO:0000313" key="1">
    <source>
        <dbReference type="EMBL" id="MED6217432.1"/>
    </source>
</evidence>
<gene>
    <name evidence="1" type="ORF">PIB30_017679</name>
</gene>
<keyword evidence="2" id="KW-1185">Reference proteome</keyword>
<sequence length="115" mass="13217">MPGTTFPSCIEAFKHCKPLISIDETHLHGKYGGHLLLGSQKMGLRQHWRILPADGHLCTACGLKFAQKYKDVDAKKLLMNATYAKSELDFTYWFGLSREVDQSTYEWAKRMELEH</sequence>
<accession>A0ABU6Z681</accession>
<organism evidence="1 2">
    <name type="scientific">Stylosanthes scabra</name>
    <dbReference type="NCBI Taxonomy" id="79078"/>
    <lineage>
        <taxon>Eukaryota</taxon>
        <taxon>Viridiplantae</taxon>
        <taxon>Streptophyta</taxon>
        <taxon>Embryophyta</taxon>
        <taxon>Tracheophyta</taxon>
        <taxon>Spermatophyta</taxon>
        <taxon>Magnoliopsida</taxon>
        <taxon>eudicotyledons</taxon>
        <taxon>Gunneridae</taxon>
        <taxon>Pentapetalae</taxon>
        <taxon>rosids</taxon>
        <taxon>fabids</taxon>
        <taxon>Fabales</taxon>
        <taxon>Fabaceae</taxon>
        <taxon>Papilionoideae</taxon>
        <taxon>50 kb inversion clade</taxon>
        <taxon>dalbergioids sensu lato</taxon>
        <taxon>Dalbergieae</taxon>
        <taxon>Pterocarpus clade</taxon>
        <taxon>Stylosanthes</taxon>
    </lineage>
</organism>
<name>A0ABU6Z681_9FABA</name>
<comment type="caution">
    <text evidence="1">The sequence shown here is derived from an EMBL/GenBank/DDBJ whole genome shotgun (WGS) entry which is preliminary data.</text>
</comment>